<dbReference type="InterPro" id="IPR029058">
    <property type="entry name" value="AB_hydrolase_fold"/>
</dbReference>
<protein>
    <submittedName>
        <fullName evidence="2">Alpha/beta-hydrolase</fullName>
    </submittedName>
</protein>
<dbReference type="Gene3D" id="3.40.50.1820">
    <property type="entry name" value="alpha/beta hydrolase"/>
    <property type="match status" value="1"/>
</dbReference>
<evidence type="ECO:0000313" key="2">
    <source>
        <dbReference type="EMBL" id="KAK4135878.1"/>
    </source>
</evidence>
<dbReference type="PANTHER" id="PTHR17630:SF105">
    <property type="entry name" value="DIENELACTONE HYDROLASE FAMILY PROTEIN (AFU_ORTHOLOGUE AFUA_4G08790)"/>
    <property type="match status" value="1"/>
</dbReference>
<dbReference type="AlphaFoldDB" id="A0AAN6ZFE0"/>
<dbReference type="SUPFAM" id="SSF53474">
    <property type="entry name" value="alpha/beta-Hydrolases"/>
    <property type="match status" value="1"/>
</dbReference>
<evidence type="ECO:0000259" key="1">
    <source>
        <dbReference type="Pfam" id="PF01738"/>
    </source>
</evidence>
<dbReference type="InterPro" id="IPR002925">
    <property type="entry name" value="Dienelactn_hydro"/>
</dbReference>
<proteinExistence type="predicted"/>
<gene>
    <name evidence="2" type="ORF">BT67DRAFT_433271</name>
</gene>
<comment type="caution">
    <text evidence="2">The sequence shown here is derived from an EMBL/GenBank/DDBJ whole genome shotgun (WGS) entry which is preliminary data.</text>
</comment>
<keyword evidence="3" id="KW-1185">Reference proteome</keyword>
<sequence>MQAPVCRDCFAGTLRGDVTPTGKENTIHGISTYVATPDPGVEPLGTVVIISDAFGWTLHNTRALADAYARRIPCTVYVPDFMNGHEMAPSIMTTAEAKPNPNTKGIARVLESLWLKLRLLTLVPLVLLFLFRTRASVCHPRITAFLRALRTSTSPPPRIAVAGFCWGGMHAVRLTHDVPGNTATVDGAECPLVDCAFTAHPSMLAFPEDVEKVVRPLSVANGDDDAFLPKEKMKRLVGILEGKNAGSGGEAVHETVVYPGAKHGFAVRGDLGDPLQKARGEGSEEQAVAWFRRHFGR</sequence>
<dbReference type="EMBL" id="MU853405">
    <property type="protein sequence ID" value="KAK4135878.1"/>
    <property type="molecule type" value="Genomic_DNA"/>
</dbReference>
<feature type="domain" description="Dienelactone hydrolase" evidence="1">
    <location>
        <begin position="30"/>
        <end position="294"/>
    </location>
</feature>
<name>A0AAN6ZFE0_9PEZI</name>
<reference evidence="2" key="2">
    <citation type="submission" date="2023-05" db="EMBL/GenBank/DDBJ databases">
        <authorList>
            <consortium name="Lawrence Berkeley National Laboratory"/>
            <person name="Steindorff A."/>
            <person name="Hensen N."/>
            <person name="Bonometti L."/>
            <person name="Westerberg I."/>
            <person name="Brannstrom I.O."/>
            <person name="Guillou S."/>
            <person name="Cros-Aarteil S."/>
            <person name="Calhoun S."/>
            <person name="Haridas S."/>
            <person name="Kuo A."/>
            <person name="Mondo S."/>
            <person name="Pangilinan J."/>
            <person name="Riley R."/>
            <person name="Labutti K."/>
            <person name="Andreopoulos B."/>
            <person name="Lipzen A."/>
            <person name="Chen C."/>
            <person name="Yanf M."/>
            <person name="Daum C."/>
            <person name="Ng V."/>
            <person name="Clum A."/>
            <person name="Ohm R."/>
            <person name="Martin F."/>
            <person name="Silar P."/>
            <person name="Natvig D."/>
            <person name="Lalanne C."/>
            <person name="Gautier V."/>
            <person name="Ament-Velasquez S.L."/>
            <person name="Kruys A."/>
            <person name="Hutchinson M.I."/>
            <person name="Powell A.J."/>
            <person name="Barry K."/>
            <person name="Miller A.N."/>
            <person name="Grigoriev I.V."/>
            <person name="Debuchy R."/>
            <person name="Gladieux P."/>
            <person name="Thoren M.H."/>
            <person name="Johannesson H."/>
        </authorList>
    </citation>
    <scope>NUCLEOTIDE SEQUENCE</scope>
    <source>
        <strain evidence="2">CBS 123565</strain>
    </source>
</reference>
<dbReference type="GO" id="GO:0016787">
    <property type="term" value="F:hydrolase activity"/>
    <property type="evidence" value="ECO:0007669"/>
    <property type="project" value="InterPro"/>
</dbReference>
<accession>A0AAN6ZFE0</accession>
<dbReference type="Pfam" id="PF01738">
    <property type="entry name" value="DLH"/>
    <property type="match status" value="1"/>
</dbReference>
<dbReference type="PANTHER" id="PTHR17630">
    <property type="entry name" value="DIENELACTONE HYDROLASE"/>
    <property type="match status" value="1"/>
</dbReference>
<reference evidence="2" key="1">
    <citation type="journal article" date="2023" name="Mol. Phylogenet. Evol.">
        <title>Genome-scale phylogeny and comparative genomics of the fungal order Sordariales.</title>
        <authorList>
            <person name="Hensen N."/>
            <person name="Bonometti L."/>
            <person name="Westerberg I."/>
            <person name="Brannstrom I.O."/>
            <person name="Guillou S."/>
            <person name="Cros-Aarteil S."/>
            <person name="Calhoun S."/>
            <person name="Haridas S."/>
            <person name="Kuo A."/>
            <person name="Mondo S."/>
            <person name="Pangilinan J."/>
            <person name="Riley R."/>
            <person name="LaButti K."/>
            <person name="Andreopoulos B."/>
            <person name="Lipzen A."/>
            <person name="Chen C."/>
            <person name="Yan M."/>
            <person name="Daum C."/>
            <person name="Ng V."/>
            <person name="Clum A."/>
            <person name="Steindorff A."/>
            <person name="Ohm R.A."/>
            <person name="Martin F."/>
            <person name="Silar P."/>
            <person name="Natvig D.O."/>
            <person name="Lalanne C."/>
            <person name="Gautier V."/>
            <person name="Ament-Velasquez S.L."/>
            <person name="Kruys A."/>
            <person name="Hutchinson M.I."/>
            <person name="Powell A.J."/>
            <person name="Barry K."/>
            <person name="Miller A.N."/>
            <person name="Grigoriev I.V."/>
            <person name="Debuchy R."/>
            <person name="Gladieux P."/>
            <person name="Hiltunen Thoren M."/>
            <person name="Johannesson H."/>
        </authorList>
    </citation>
    <scope>NUCLEOTIDE SEQUENCE</scope>
    <source>
        <strain evidence="2">CBS 123565</strain>
    </source>
</reference>
<evidence type="ECO:0000313" key="3">
    <source>
        <dbReference type="Proteomes" id="UP001304895"/>
    </source>
</evidence>
<dbReference type="Proteomes" id="UP001304895">
    <property type="component" value="Unassembled WGS sequence"/>
</dbReference>
<organism evidence="2 3">
    <name type="scientific">Trichocladium antarcticum</name>
    <dbReference type="NCBI Taxonomy" id="1450529"/>
    <lineage>
        <taxon>Eukaryota</taxon>
        <taxon>Fungi</taxon>
        <taxon>Dikarya</taxon>
        <taxon>Ascomycota</taxon>
        <taxon>Pezizomycotina</taxon>
        <taxon>Sordariomycetes</taxon>
        <taxon>Sordariomycetidae</taxon>
        <taxon>Sordariales</taxon>
        <taxon>Chaetomiaceae</taxon>
        <taxon>Trichocladium</taxon>
    </lineage>
</organism>